<evidence type="ECO:0000313" key="2">
    <source>
        <dbReference type="EMBL" id="RFN44870.1"/>
    </source>
</evidence>
<name>A0A395MAM8_9HYPO</name>
<comment type="caution">
    <text evidence="2">The sequence shown here is derived from an EMBL/GenBank/DDBJ whole genome shotgun (WGS) entry which is preliminary data.</text>
</comment>
<feature type="compositionally biased region" description="Basic and acidic residues" evidence="1">
    <location>
        <begin position="599"/>
        <end position="610"/>
    </location>
</feature>
<dbReference type="EMBL" id="PXXK01000388">
    <property type="protein sequence ID" value="RFN44870.1"/>
    <property type="molecule type" value="Genomic_DNA"/>
</dbReference>
<dbReference type="AlphaFoldDB" id="A0A395MAM8"/>
<reference evidence="2 3" key="1">
    <citation type="journal article" date="2018" name="PLoS Pathog.">
        <title>Evolution of structural diversity of trichothecenes, a family of toxins produced by plant pathogenic and entomopathogenic fungi.</title>
        <authorList>
            <person name="Proctor R.H."/>
            <person name="McCormick S.P."/>
            <person name="Kim H.S."/>
            <person name="Cardoza R.E."/>
            <person name="Stanley A.M."/>
            <person name="Lindo L."/>
            <person name="Kelly A."/>
            <person name="Brown D.W."/>
            <person name="Lee T."/>
            <person name="Vaughan M.M."/>
            <person name="Alexander N.J."/>
            <person name="Busman M."/>
            <person name="Gutierrez S."/>
        </authorList>
    </citation>
    <scope>NUCLEOTIDE SEQUENCE [LARGE SCALE GENOMIC DNA]</scope>
    <source>
        <strain evidence="2 3">NRRL 13405</strain>
    </source>
</reference>
<protein>
    <submittedName>
        <fullName evidence="2">Uncharacterized protein</fullName>
    </submittedName>
</protein>
<evidence type="ECO:0000313" key="3">
    <source>
        <dbReference type="Proteomes" id="UP000265631"/>
    </source>
</evidence>
<sequence length="914" mass="102641">MAAPPPPGAVAPSPYTLFDRINHISADSDDLFNLIEDLEQHVDASAGWRWHAAQTQIKQNNVYKTYKTFLTGLQLVNQDFTEDEEELAMFPVDKAECFKRMKLYILFIAKFGRGVRRGTKISYRGLVGHRMPLMFWYKRIHTKRGSTTAATQSQLFNAITEAMRYATSKFGLTLGRVTSFSQVGIPELRQLIDYDTLNAVSIEVTEGHHLAWCIARVCAVRPGSIGISGQRTVNTNDRPFLTWGDIEITRLDKGRFQARITFRNLKTNYPDPEKTFRQKGKYSSLTCVINSPTNIDNLIFSIPHRLLVLALRRQIIDSVTTIDELMRGNQRNITINHEHLPKPVILASKPRGLGTIDEPVTVSALSEYLKRRGSKLGYPEALNFYSIRRRAADDLTRQLGRDAARAIMDHDPDSRVLEKYYLSLGDAVDVSRISLNEDTSHLGFEGYSHQIDQETTLAANVLSNQKAREIHGPAVNALMVKLMSSDPGFPYTASNAELKNYKRRIRKVALDSLLGIEVQKQRERMTKMDFDSRLKHLNDSKLMDVVMEKARAQLTLGDTDHLDEEDDNPAIDDETQQIVHGLEEKAEPDLEEQAIDGSHPSEVHRELDGDGREDEDEGDAGGDGDSRTNPEAIEVDYETAVRTFMHALLDDTLTQHKDFKNNPTVCPLCQEDDTITDPAVKDKVWSAQIKLNDHMKTVFHTPRAKWIRRVEANHHVDAGGNGTNCPYYERVGITRSFLLVGSLVRHIETNTDVNHKAFAQEDGWFTPGWASHPQAKSASSRQVKEEKAAFRKQAAFLNIPYSSEQSIDPCPHESIPGAVRAPGPSPITPIPGVYWQTGDDIRFEPGPSALDAEFAALTVWTSQPPATSPPIPAHLSNHIIMVSPLTGEPVEQVNKKRAREAIEPSATKRPRRDD</sequence>
<evidence type="ECO:0000256" key="1">
    <source>
        <dbReference type="SAM" id="MobiDB-lite"/>
    </source>
</evidence>
<feature type="compositionally biased region" description="Acidic residues" evidence="1">
    <location>
        <begin position="611"/>
        <end position="622"/>
    </location>
</feature>
<proteinExistence type="predicted"/>
<feature type="region of interest" description="Disordered" evidence="1">
    <location>
        <begin position="589"/>
        <end position="631"/>
    </location>
</feature>
<organism evidence="2 3">
    <name type="scientific">Fusarium flagelliforme</name>
    <dbReference type="NCBI Taxonomy" id="2675880"/>
    <lineage>
        <taxon>Eukaryota</taxon>
        <taxon>Fungi</taxon>
        <taxon>Dikarya</taxon>
        <taxon>Ascomycota</taxon>
        <taxon>Pezizomycotina</taxon>
        <taxon>Sordariomycetes</taxon>
        <taxon>Hypocreomycetidae</taxon>
        <taxon>Hypocreales</taxon>
        <taxon>Nectriaceae</taxon>
        <taxon>Fusarium</taxon>
        <taxon>Fusarium incarnatum-equiseti species complex</taxon>
    </lineage>
</organism>
<gene>
    <name evidence="2" type="ORF">FIE12Z_10851</name>
</gene>
<accession>A0A395MAM8</accession>
<dbReference type="Proteomes" id="UP000265631">
    <property type="component" value="Unassembled WGS sequence"/>
</dbReference>
<feature type="region of interest" description="Disordered" evidence="1">
    <location>
        <begin position="889"/>
        <end position="914"/>
    </location>
</feature>
<keyword evidence="3" id="KW-1185">Reference proteome</keyword>